<evidence type="ECO:0000313" key="11">
    <source>
        <dbReference type="Proteomes" id="UP001157733"/>
    </source>
</evidence>
<name>A0ABN8VY44_9BACT</name>
<dbReference type="Gene3D" id="1.20.120.1780">
    <property type="entry name" value="UbiA prenyltransferase"/>
    <property type="match status" value="1"/>
</dbReference>
<evidence type="ECO:0000256" key="5">
    <source>
        <dbReference type="ARBA" id="ARBA00022679"/>
    </source>
</evidence>
<protein>
    <submittedName>
        <fullName evidence="10">4-hydroxybenzoate polyprenyltransferase</fullName>
        <ecNumber evidence="10">2.5.1.-</ecNumber>
    </submittedName>
</protein>
<evidence type="ECO:0000256" key="1">
    <source>
        <dbReference type="ARBA" id="ARBA00001946"/>
    </source>
</evidence>
<feature type="transmembrane region" description="Helical" evidence="9">
    <location>
        <begin position="83"/>
        <end position="103"/>
    </location>
</feature>
<evidence type="ECO:0000256" key="4">
    <source>
        <dbReference type="ARBA" id="ARBA00022475"/>
    </source>
</evidence>
<keyword evidence="8 9" id="KW-0472">Membrane</keyword>
<dbReference type="NCBIfam" id="TIGR01475">
    <property type="entry name" value="ubiA_other"/>
    <property type="match status" value="1"/>
</dbReference>
<dbReference type="Pfam" id="PF01040">
    <property type="entry name" value="UbiA"/>
    <property type="match status" value="1"/>
</dbReference>
<proteinExistence type="inferred from homology"/>
<sequence>MWEQLKIIFADIKIQHTVFALPFAVMSAFLAAEGLPTWEQMLWILLCMFGARNAAMAFNRIVDARLDAKNPRTANRALPAGKVGTGQYWAFLIVSSAIFIFAAGMLNRLALWLSPVALAIVFFYSITKRFTPYSHVFLGFALSVAPVGAWVAIREEISFTSLVLGAAVVFWLTGFDIIYACMDVEADKKNRLHSIPEHFGIGRGLMFARAAHALMVLFLLGVMGLSPLLGVTYLVGVLAVAGLLIYEHSLVRQDDLTRVNIAFFNVNGLISLTLMTLVIIDCMWV</sequence>
<accession>A0ABN8VY44</accession>
<evidence type="ECO:0000256" key="3">
    <source>
        <dbReference type="ARBA" id="ARBA00005985"/>
    </source>
</evidence>
<feature type="transmembrane region" description="Helical" evidence="9">
    <location>
        <begin position="109"/>
        <end position="126"/>
    </location>
</feature>
<dbReference type="EC" id="2.5.1.-" evidence="10"/>
<dbReference type="Proteomes" id="UP001157733">
    <property type="component" value="Chromosome"/>
</dbReference>
<feature type="transmembrane region" description="Helical" evidence="9">
    <location>
        <begin position="159"/>
        <end position="180"/>
    </location>
</feature>
<keyword evidence="4" id="KW-1003">Cell membrane</keyword>
<dbReference type="GO" id="GO:0016740">
    <property type="term" value="F:transferase activity"/>
    <property type="evidence" value="ECO:0007669"/>
    <property type="project" value="UniProtKB-KW"/>
</dbReference>
<dbReference type="InterPro" id="IPR039653">
    <property type="entry name" value="Prenyltransferase"/>
</dbReference>
<keyword evidence="5 10" id="KW-0808">Transferase</keyword>
<evidence type="ECO:0000256" key="8">
    <source>
        <dbReference type="ARBA" id="ARBA00023136"/>
    </source>
</evidence>
<dbReference type="Gene3D" id="1.10.357.140">
    <property type="entry name" value="UbiA prenyltransferase"/>
    <property type="match status" value="1"/>
</dbReference>
<feature type="transmembrane region" description="Helical" evidence="9">
    <location>
        <begin position="228"/>
        <end position="247"/>
    </location>
</feature>
<dbReference type="InterPro" id="IPR000537">
    <property type="entry name" value="UbiA_prenyltransferase"/>
</dbReference>
<evidence type="ECO:0000256" key="7">
    <source>
        <dbReference type="ARBA" id="ARBA00022989"/>
    </source>
</evidence>
<dbReference type="CDD" id="cd13959">
    <property type="entry name" value="PT_UbiA_COQ2"/>
    <property type="match status" value="1"/>
</dbReference>
<feature type="transmembrane region" description="Helical" evidence="9">
    <location>
        <begin position="12"/>
        <end position="30"/>
    </location>
</feature>
<keyword evidence="7 9" id="KW-1133">Transmembrane helix</keyword>
<comment type="subcellular location">
    <subcellularLocation>
        <location evidence="2">Membrane</location>
        <topology evidence="2">Multi-pass membrane protein</topology>
    </subcellularLocation>
</comment>
<dbReference type="RefSeq" id="WP_282011570.1">
    <property type="nucleotide sequence ID" value="NZ_OX336137.1"/>
</dbReference>
<comment type="cofactor">
    <cofactor evidence="1">
        <name>Mg(2+)</name>
        <dbReference type="ChEBI" id="CHEBI:18420"/>
    </cofactor>
</comment>
<dbReference type="InterPro" id="IPR006371">
    <property type="entry name" value="Polyprenyltransferase_UbiA-li"/>
</dbReference>
<evidence type="ECO:0000256" key="9">
    <source>
        <dbReference type="SAM" id="Phobius"/>
    </source>
</evidence>
<keyword evidence="6 9" id="KW-0812">Transmembrane</keyword>
<feature type="transmembrane region" description="Helical" evidence="9">
    <location>
        <begin position="42"/>
        <end position="62"/>
    </location>
</feature>
<dbReference type="PANTHER" id="PTHR11048">
    <property type="entry name" value="PRENYLTRANSFERASES"/>
    <property type="match status" value="1"/>
</dbReference>
<evidence type="ECO:0000313" key="10">
    <source>
        <dbReference type="EMBL" id="CAI2718684.1"/>
    </source>
</evidence>
<organism evidence="10 11">
    <name type="scientific">Nitrospina watsonii</name>
    <dbReference type="NCBI Taxonomy" id="1323948"/>
    <lineage>
        <taxon>Bacteria</taxon>
        <taxon>Pseudomonadati</taxon>
        <taxon>Nitrospinota/Tectimicrobiota group</taxon>
        <taxon>Nitrospinota</taxon>
        <taxon>Nitrospinia</taxon>
        <taxon>Nitrospinales</taxon>
        <taxon>Nitrospinaceae</taxon>
        <taxon>Nitrospina</taxon>
    </lineage>
</organism>
<feature type="transmembrane region" description="Helical" evidence="9">
    <location>
        <begin position="259"/>
        <end position="280"/>
    </location>
</feature>
<comment type="similarity">
    <text evidence="3">Belongs to the UbiA prenyltransferase family.</text>
</comment>
<evidence type="ECO:0000256" key="2">
    <source>
        <dbReference type="ARBA" id="ARBA00004141"/>
    </source>
</evidence>
<dbReference type="InterPro" id="IPR044878">
    <property type="entry name" value="UbiA_sf"/>
</dbReference>
<reference evidence="10 11" key="1">
    <citation type="submission" date="2022-09" db="EMBL/GenBank/DDBJ databases">
        <authorList>
            <person name="Kop L."/>
        </authorList>
    </citation>
    <scope>NUCLEOTIDE SEQUENCE [LARGE SCALE GENOMIC DNA]</scope>
    <source>
        <strain evidence="10 11">347</strain>
    </source>
</reference>
<keyword evidence="11" id="KW-1185">Reference proteome</keyword>
<gene>
    <name evidence="10" type="ORF">NSPWAT_1825</name>
</gene>
<dbReference type="EMBL" id="OX336137">
    <property type="protein sequence ID" value="CAI2718684.1"/>
    <property type="molecule type" value="Genomic_DNA"/>
</dbReference>
<dbReference type="PANTHER" id="PTHR11048:SF28">
    <property type="entry name" value="4-HYDROXYBENZOATE POLYPRENYLTRANSFERASE, MITOCHONDRIAL"/>
    <property type="match status" value="1"/>
</dbReference>
<evidence type="ECO:0000256" key="6">
    <source>
        <dbReference type="ARBA" id="ARBA00022692"/>
    </source>
</evidence>
<feature type="transmembrane region" description="Helical" evidence="9">
    <location>
        <begin position="133"/>
        <end position="153"/>
    </location>
</feature>